<evidence type="ECO:0000256" key="3">
    <source>
        <dbReference type="ARBA" id="ARBA00023180"/>
    </source>
</evidence>
<dbReference type="Pfam" id="PF08337">
    <property type="entry name" value="Plexin_cytopl"/>
    <property type="match status" value="1"/>
</dbReference>
<dbReference type="PANTHER" id="PTHR22625">
    <property type="entry name" value="PLEXIN"/>
    <property type="match status" value="1"/>
</dbReference>
<keyword evidence="3" id="KW-0325">Glycoprotein</keyword>
<evidence type="ECO:0000313" key="7">
    <source>
        <dbReference type="RefSeq" id="XP_031439218.2"/>
    </source>
</evidence>
<keyword evidence="6" id="KW-1185">Reference proteome</keyword>
<comment type="subcellular location">
    <subcellularLocation>
        <location evidence="1">Membrane</location>
    </subcellularLocation>
</comment>
<accession>A0A6P8GJP5</accession>
<dbReference type="GO" id="GO:0008360">
    <property type="term" value="P:regulation of cell shape"/>
    <property type="evidence" value="ECO:0007669"/>
    <property type="project" value="TreeGrafter"/>
</dbReference>
<evidence type="ECO:0000256" key="4">
    <source>
        <dbReference type="SAM" id="Phobius"/>
    </source>
</evidence>
<reference evidence="7" key="1">
    <citation type="submission" date="2025-08" db="UniProtKB">
        <authorList>
            <consortium name="RefSeq"/>
        </authorList>
    </citation>
    <scope>IDENTIFICATION</scope>
</reference>
<dbReference type="RefSeq" id="XP_031439218.2">
    <property type="nucleotide sequence ID" value="XM_031583358.2"/>
</dbReference>
<dbReference type="Proteomes" id="UP000515152">
    <property type="component" value="Chromosome 16"/>
</dbReference>
<dbReference type="GeneID" id="105904750"/>
<gene>
    <name evidence="7" type="primary">LOC105904750</name>
</gene>
<keyword evidence="2 4" id="KW-0472">Membrane</keyword>
<dbReference type="InterPro" id="IPR016201">
    <property type="entry name" value="PSI"/>
</dbReference>
<dbReference type="SMART" id="SM00423">
    <property type="entry name" value="PSI"/>
    <property type="match status" value="1"/>
</dbReference>
<dbReference type="InterPro" id="IPR002165">
    <property type="entry name" value="Plexin_repeat"/>
</dbReference>
<dbReference type="OrthoDB" id="384877at2759"/>
<protein>
    <submittedName>
        <fullName evidence="7">Plexin-C1-like</fullName>
    </submittedName>
</protein>
<dbReference type="InterPro" id="IPR031148">
    <property type="entry name" value="Plexin"/>
</dbReference>
<proteinExistence type="predicted"/>
<dbReference type="Pfam" id="PF01437">
    <property type="entry name" value="PSI"/>
    <property type="match status" value="1"/>
</dbReference>
<dbReference type="GO" id="GO:0050772">
    <property type="term" value="P:positive regulation of axonogenesis"/>
    <property type="evidence" value="ECO:0007669"/>
    <property type="project" value="TreeGrafter"/>
</dbReference>
<dbReference type="KEGG" id="char:105904750"/>
<dbReference type="AlphaFoldDB" id="A0A6P8GJP5"/>
<dbReference type="GO" id="GO:0002116">
    <property type="term" value="C:semaphorin receptor complex"/>
    <property type="evidence" value="ECO:0007669"/>
    <property type="project" value="TreeGrafter"/>
</dbReference>
<dbReference type="PANTHER" id="PTHR22625:SF44">
    <property type="entry name" value="PLEXIN-B"/>
    <property type="match status" value="1"/>
</dbReference>
<evidence type="ECO:0000259" key="5">
    <source>
        <dbReference type="SMART" id="SM00423"/>
    </source>
</evidence>
<dbReference type="InterPro" id="IPR013548">
    <property type="entry name" value="Plexin_cytoplasmic_RasGAP_dom"/>
</dbReference>
<keyword evidence="4" id="KW-0812">Transmembrane</keyword>
<name>A0A6P8GJP5_CLUHA</name>
<evidence type="ECO:0000313" key="6">
    <source>
        <dbReference type="Proteomes" id="UP000515152"/>
    </source>
</evidence>
<sequence length="772" mass="85069">MNVKNRFESKVKLLTLDNRNSKGETFKTLQGAALQCCDGNESWMLLSSALIPGESQVLWAGVFQDNTGDAAVAIFDISPSQTGPVSGFCFNKDECNEEDKRQSDLVKDKVLKPAAVVFKYSNITSVAALRSNSWIVLFFGTGTGLLIKLVVDASLKPGCPTVLYSSNEDQHILPRMLFTPVHHTDIYIALGNQMIRVPVAQCGVYQTLRDCWSALDPFCGWCVSQSRCSFQHDCSSSDWVSVPGTSLQREIISVHMKRSTNGQDITVTAAPNLNIGIHFSCALEKCDSPGPSSCSCILSSESFPAEGLSLSVLITIQRETLIKDVLLENCSAIRGGPPSVLSPVLSYSGNSPSVELLTFHIPSGTKSTVRVCVLTPDSQCHGNAKLTYASQPTCRGLSPNTTWASGGREILFAGSNLEFVEKVKHGGSSEEILISLQTREIFFFFQKLGYFTPPGLSDSPMPMQESVMLIVGNYSVTCKGKLTYHPDPHFTSFTTIPTGKDMSVVIQKTADSLVLKQEEISVQAMQGEKSYGCVIERIEPSADTTAVVCVISNQTGLSIDTLKITVGGSLSVSLKKSQNLSYPITIFIAFTICVVVVVVVYLDREKQRMPMNQNAPEQLEMSEYDDIGNEYDYICQEYDDISQEYDDISQEYDDIGPEYVVIDDDNDDKDDTGNDYDEIGQGFVEMRTERSDIISSTGAIPFLDYKHFASRIFFPEGGPLATSMRKDMTQLSVKEQQEQSCKALSHLIRDPLFLVSFIHTLEEQKNFTDKDK</sequence>
<evidence type="ECO:0000256" key="1">
    <source>
        <dbReference type="ARBA" id="ARBA00004370"/>
    </source>
</evidence>
<dbReference type="GO" id="GO:0030334">
    <property type="term" value="P:regulation of cell migration"/>
    <property type="evidence" value="ECO:0007669"/>
    <property type="project" value="TreeGrafter"/>
</dbReference>
<dbReference type="GO" id="GO:0007162">
    <property type="term" value="P:negative regulation of cell adhesion"/>
    <property type="evidence" value="ECO:0007669"/>
    <property type="project" value="TreeGrafter"/>
</dbReference>
<organism evidence="6 7">
    <name type="scientific">Clupea harengus</name>
    <name type="common">Atlantic herring</name>
    <dbReference type="NCBI Taxonomy" id="7950"/>
    <lineage>
        <taxon>Eukaryota</taxon>
        <taxon>Metazoa</taxon>
        <taxon>Chordata</taxon>
        <taxon>Craniata</taxon>
        <taxon>Vertebrata</taxon>
        <taxon>Euteleostomi</taxon>
        <taxon>Actinopterygii</taxon>
        <taxon>Neopterygii</taxon>
        <taxon>Teleostei</taxon>
        <taxon>Clupei</taxon>
        <taxon>Clupeiformes</taxon>
        <taxon>Clupeoidei</taxon>
        <taxon>Clupeidae</taxon>
        <taxon>Clupea</taxon>
    </lineage>
</organism>
<feature type="transmembrane region" description="Helical" evidence="4">
    <location>
        <begin position="580"/>
        <end position="602"/>
    </location>
</feature>
<dbReference type="GO" id="GO:0005886">
    <property type="term" value="C:plasma membrane"/>
    <property type="evidence" value="ECO:0007669"/>
    <property type="project" value="TreeGrafter"/>
</dbReference>
<keyword evidence="4" id="KW-1133">Transmembrane helix</keyword>
<dbReference type="GO" id="GO:0017154">
    <property type="term" value="F:semaphorin receptor activity"/>
    <property type="evidence" value="ECO:0007669"/>
    <property type="project" value="InterPro"/>
</dbReference>
<evidence type="ECO:0000256" key="2">
    <source>
        <dbReference type="ARBA" id="ARBA00023136"/>
    </source>
</evidence>
<feature type="domain" description="PSI" evidence="5">
    <location>
        <begin position="201"/>
        <end position="247"/>
    </location>
</feature>